<organism evidence="2 3">
    <name type="scientific">Oceanomicrobium pacificus</name>
    <dbReference type="NCBI Taxonomy" id="2692916"/>
    <lineage>
        <taxon>Bacteria</taxon>
        <taxon>Pseudomonadati</taxon>
        <taxon>Pseudomonadota</taxon>
        <taxon>Alphaproteobacteria</taxon>
        <taxon>Rhodobacterales</taxon>
        <taxon>Paracoccaceae</taxon>
        <taxon>Oceanomicrobium</taxon>
    </lineage>
</organism>
<gene>
    <name evidence="2" type="ORF">GSH16_11260</name>
</gene>
<dbReference type="InterPro" id="IPR050266">
    <property type="entry name" value="AB_hydrolase_sf"/>
</dbReference>
<evidence type="ECO:0000313" key="2">
    <source>
        <dbReference type="EMBL" id="MXU66030.1"/>
    </source>
</evidence>
<feature type="domain" description="AB hydrolase-1" evidence="1">
    <location>
        <begin position="27"/>
        <end position="260"/>
    </location>
</feature>
<dbReference type="SUPFAM" id="SSF53474">
    <property type="entry name" value="alpha/beta-Hydrolases"/>
    <property type="match status" value="1"/>
</dbReference>
<dbReference type="Proteomes" id="UP000436016">
    <property type="component" value="Unassembled WGS sequence"/>
</dbReference>
<comment type="caution">
    <text evidence="2">The sequence shown here is derived from an EMBL/GenBank/DDBJ whole genome shotgun (WGS) entry which is preliminary data.</text>
</comment>
<dbReference type="PANTHER" id="PTHR43798">
    <property type="entry name" value="MONOACYLGLYCEROL LIPASE"/>
    <property type="match status" value="1"/>
</dbReference>
<dbReference type="Gene3D" id="3.40.50.1820">
    <property type="entry name" value="alpha/beta hydrolase"/>
    <property type="match status" value="1"/>
</dbReference>
<dbReference type="InterPro" id="IPR000073">
    <property type="entry name" value="AB_hydrolase_1"/>
</dbReference>
<dbReference type="PANTHER" id="PTHR43798:SF33">
    <property type="entry name" value="HYDROLASE, PUTATIVE (AFU_ORTHOLOGUE AFUA_2G14860)-RELATED"/>
    <property type="match status" value="1"/>
</dbReference>
<protein>
    <submittedName>
        <fullName evidence="2">Alpha/beta fold hydrolase</fullName>
    </submittedName>
</protein>
<accession>A0A6B0TN53</accession>
<dbReference type="RefSeq" id="WP_160855044.1">
    <property type="nucleotide sequence ID" value="NZ_WUWG01000003.1"/>
</dbReference>
<dbReference type="PRINTS" id="PR00111">
    <property type="entry name" value="ABHYDROLASE"/>
</dbReference>
<name>A0A6B0TN53_9RHOB</name>
<sequence length="275" mass="29779">MAKMQELDIPSGRARLFAVESGEGRPVVCLHAGVADHRMYLPLHAAMSDRARLLSYDRREFGRTRAPDEPFSHVADLAAVIAARDLAPAVLVGCSQGGRIAIDFALRWPDRVAGLFLVAPAVSGMPAPRLDADLAALEAEIDAAYEVEALERINRLERQAWLDGPRAAPGRVSGAARDLFSRMNMDALRQPELLQEQEPPEAWHRVAEIACPVRIFCGTLDFPYKIAAAEYLAAQMPGAAFAPLDGMAHMPFLEDPALMAGRVGAFLDALDGASE</sequence>
<dbReference type="GO" id="GO:0016020">
    <property type="term" value="C:membrane"/>
    <property type="evidence" value="ECO:0007669"/>
    <property type="project" value="TreeGrafter"/>
</dbReference>
<dbReference type="Pfam" id="PF12697">
    <property type="entry name" value="Abhydrolase_6"/>
    <property type="match status" value="1"/>
</dbReference>
<evidence type="ECO:0000259" key="1">
    <source>
        <dbReference type="Pfam" id="PF12697"/>
    </source>
</evidence>
<dbReference type="GO" id="GO:0016787">
    <property type="term" value="F:hydrolase activity"/>
    <property type="evidence" value="ECO:0007669"/>
    <property type="project" value="UniProtKB-KW"/>
</dbReference>
<dbReference type="InterPro" id="IPR029058">
    <property type="entry name" value="AB_hydrolase_fold"/>
</dbReference>
<reference evidence="2 3" key="1">
    <citation type="submission" date="2019-12" db="EMBL/GenBank/DDBJ databases">
        <title>Strain KN286 was isolated from seawater, which was collected from Caroline Seamount in the tropical western Pacific.</title>
        <authorList>
            <person name="Wang Q."/>
        </authorList>
    </citation>
    <scope>NUCLEOTIDE SEQUENCE [LARGE SCALE GENOMIC DNA]</scope>
    <source>
        <strain evidence="2 3">KN286</strain>
    </source>
</reference>
<proteinExistence type="predicted"/>
<keyword evidence="3" id="KW-1185">Reference proteome</keyword>
<keyword evidence="2" id="KW-0378">Hydrolase</keyword>
<dbReference type="AlphaFoldDB" id="A0A6B0TN53"/>
<dbReference type="EMBL" id="WUWG01000003">
    <property type="protein sequence ID" value="MXU66030.1"/>
    <property type="molecule type" value="Genomic_DNA"/>
</dbReference>
<evidence type="ECO:0000313" key="3">
    <source>
        <dbReference type="Proteomes" id="UP000436016"/>
    </source>
</evidence>